<dbReference type="InterPro" id="IPR005925">
    <property type="entry name" value="Agmatinase-rel"/>
</dbReference>
<dbReference type="AlphaFoldDB" id="A0A644UV77"/>
<dbReference type="NCBIfam" id="TIGR01230">
    <property type="entry name" value="agmatinase"/>
    <property type="match status" value="1"/>
</dbReference>
<sequence>MQSFSNTLFADAETAYSDAAYGIFGVPFDGTTSFKAGCRDAPAAIRAASYNIETYNPYYDVELPDIPFHDMGDLYAECLPDIVVGQVEDVVLDLMKDEKIPVMMGGEHSVTIGAVRALRPAWYVVCDAHLDMQDEYRGSPFNHDCVTARVHEVTSNIIIIGARSGSREEFVRAREMYHVFTADEVRSRGIGSVLAEIAKLVGTESLYLSIDADSIDCCLTPGLGTPEPFGLTPADVREVVRALAKQAVGFDYVEVLPTDAGQTAMVAAHLIREFIAGHACTPKRNG</sequence>
<evidence type="ECO:0000256" key="1">
    <source>
        <dbReference type="ARBA" id="ARBA00009227"/>
    </source>
</evidence>
<accession>A0A644UV77</accession>
<evidence type="ECO:0000256" key="3">
    <source>
        <dbReference type="ARBA" id="ARBA00022801"/>
    </source>
</evidence>
<protein>
    <submittedName>
        <fullName evidence="4">Agmatinase</fullName>
        <ecNumber evidence="4">3.5.3.11</ecNumber>
    </submittedName>
</protein>
<reference evidence="4" key="1">
    <citation type="submission" date="2019-08" db="EMBL/GenBank/DDBJ databases">
        <authorList>
            <person name="Kucharzyk K."/>
            <person name="Murdoch R.W."/>
            <person name="Higgins S."/>
            <person name="Loffler F."/>
        </authorList>
    </citation>
    <scope>NUCLEOTIDE SEQUENCE</scope>
</reference>
<dbReference type="CDD" id="cd11593">
    <property type="entry name" value="Agmatinase-like_2"/>
    <property type="match status" value="1"/>
</dbReference>
<dbReference type="Pfam" id="PF00491">
    <property type="entry name" value="Arginase"/>
    <property type="match status" value="1"/>
</dbReference>
<dbReference type="PIRSF" id="PIRSF036979">
    <property type="entry name" value="Arginase"/>
    <property type="match status" value="1"/>
</dbReference>
<dbReference type="GO" id="GO:0033389">
    <property type="term" value="P:putrescine biosynthetic process from arginine, via agmatine"/>
    <property type="evidence" value="ECO:0007669"/>
    <property type="project" value="TreeGrafter"/>
</dbReference>
<organism evidence="4">
    <name type="scientific">bioreactor metagenome</name>
    <dbReference type="NCBI Taxonomy" id="1076179"/>
    <lineage>
        <taxon>unclassified sequences</taxon>
        <taxon>metagenomes</taxon>
        <taxon>ecological metagenomes</taxon>
    </lineage>
</organism>
<gene>
    <name evidence="4" type="primary">speB_2</name>
    <name evidence="4" type="ORF">SDC9_28528</name>
</gene>
<keyword evidence="2" id="KW-0479">Metal-binding</keyword>
<evidence type="ECO:0000256" key="2">
    <source>
        <dbReference type="ARBA" id="ARBA00022723"/>
    </source>
</evidence>
<keyword evidence="3 4" id="KW-0378">Hydrolase</keyword>
<dbReference type="GO" id="GO:0008783">
    <property type="term" value="F:agmatinase activity"/>
    <property type="evidence" value="ECO:0007669"/>
    <property type="project" value="UniProtKB-EC"/>
</dbReference>
<dbReference type="PANTHER" id="PTHR11358">
    <property type="entry name" value="ARGINASE/AGMATINASE"/>
    <property type="match status" value="1"/>
</dbReference>
<evidence type="ECO:0000313" key="4">
    <source>
        <dbReference type="EMBL" id="MPL82583.1"/>
    </source>
</evidence>
<dbReference type="GO" id="GO:0046872">
    <property type="term" value="F:metal ion binding"/>
    <property type="evidence" value="ECO:0007669"/>
    <property type="project" value="UniProtKB-KW"/>
</dbReference>
<dbReference type="InterPro" id="IPR006035">
    <property type="entry name" value="Ureohydrolase"/>
</dbReference>
<proteinExistence type="inferred from homology"/>
<dbReference type="PANTHER" id="PTHR11358:SF26">
    <property type="entry name" value="GUANIDINO ACID HYDROLASE, MITOCHONDRIAL"/>
    <property type="match status" value="1"/>
</dbReference>
<dbReference type="EMBL" id="VSSQ01000165">
    <property type="protein sequence ID" value="MPL82583.1"/>
    <property type="molecule type" value="Genomic_DNA"/>
</dbReference>
<comment type="similarity">
    <text evidence="1">Belongs to the arginase family. Agmatinase subfamily.</text>
</comment>
<dbReference type="PROSITE" id="PS51409">
    <property type="entry name" value="ARGINASE_2"/>
    <property type="match status" value="1"/>
</dbReference>
<dbReference type="Gene3D" id="3.40.800.10">
    <property type="entry name" value="Ureohydrolase domain"/>
    <property type="match status" value="1"/>
</dbReference>
<dbReference type="SUPFAM" id="SSF52768">
    <property type="entry name" value="Arginase/deacetylase"/>
    <property type="match status" value="1"/>
</dbReference>
<comment type="caution">
    <text evidence="4">The sequence shown here is derived from an EMBL/GenBank/DDBJ whole genome shotgun (WGS) entry which is preliminary data.</text>
</comment>
<dbReference type="InterPro" id="IPR023696">
    <property type="entry name" value="Ureohydrolase_dom_sf"/>
</dbReference>
<name>A0A644UV77_9ZZZZ</name>
<dbReference type="EC" id="3.5.3.11" evidence="4"/>